<dbReference type="eggNOG" id="COG0824">
    <property type="taxonomic scope" value="Bacteria"/>
</dbReference>
<dbReference type="GO" id="GO:0047617">
    <property type="term" value="F:fatty acyl-CoA hydrolase activity"/>
    <property type="evidence" value="ECO:0007669"/>
    <property type="project" value="TreeGrafter"/>
</dbReference>
<dbReference type="Gene3D" id="3.10.129.10">
    <property type="entry name" value="Hotdog Thioesterase"/>
    <property type="match status" value="1"/>
</dbReference>
<reference evidence="1 2" key="1">
    <citation type="submission" date="2015-02" db="EMBL/GenBank/DDBJ databases">
        <authorList>
            <person name="Ju K.-S."/>
            <person name="Doroghazi J.R."/>
            <person name="Metcalf W."/>
        </authorList>
    </citation>
    <scope>NUCLEOTIDE SEQUENCE [LARGE SCALE GENOMIC DNA]</scope>
    <source>
        <strain evidence="1 2">NRRL B-16140</strain>
    </source>
</reference>
<protein>
    <submittedName>
        <fullName evidence="1">Thioesterase</fullName>
    </submittedName>
</protein>
<dbReference type="EMBL" id="JYJG01000194">
    <property type="protein sequence ID" value="KJK45855.1"/>
    <property type="molecule type" value="Genomic_DNA"/>
</dbReference>
<evidence type="ECO:0000313" key="2">
    <source>
        <dbReference type="Proteomes" id="UP000033393"/>
    </source>
</evidence>
<accession>A0A0F0GR90</accession>
<proteinExistence type="predicted"/>
<dbReference type="PATRIC" id="fig|68170.10.peg.6101"/>
<dbReference type="InterPro" id="IPR029069">
    <property type="entry name" value="HotDog_dom_sf"/>
</dbReference>
<dbReference type="CDD" id="cd00586">
    <property type="entry name" value="4HBT"/>
    <property type="match status" value="1"/>
</dbReference>
<dbReference type="PANTHER" id="PTHR31793">
    <property type="entry name" value="4-HYDROXYBENZOYL-COA THIOESTERASE FAMILY MEMBER"/>
    <property type="match status" value="1"/>
</dbReference>
<keyword evidence="2" id="KW-1185">Reference proteome</keyword>
<gene>
    <name evidence="1" type="ORF">UK23_24555</name>
</gene>
<dbReference type="SUPFAM" id="SSF54637">
    <property type="entry name" value="Thioesterase/thiol ester dehydrase-isomerase"/>
    <property type="match status" value="1"/>
</dbReference>
<dbReference type="STRING" id="68170.GCA_000974445_06421"/>
<dbReference type="PANTHER" id="PTHR31793:SF24">
    <property type="entry name" value="LONG-CHAIN ACYL-COA THIOESTERASE FADM"/>
    <property type="match status" value="1"/>
</dbReference>
<dbReference type="Pfam" id="PF13279">
    <property type="entry name" value="4HBT_2"/>
    <property type="match status" value="1"/>
</dbReference>
<dbReference type="Proteomes" id="UP000033393">
    <property type="component" value="Unassembled WGS sequence"/>
</dbReference>
<dbReference type="RefSeq" id="WP_045313978.1">
    <property type="nucleotide sequence ID" value="NZ_JYJG01000194.1"/>
</dbReference>
<organism evidence="1 2">
    <name type="scientific">Lentzea aerocolonigenes</name>
    <name type="common">Lechevalieria aerocolonigenes</name>
    <name type="synonym">Saccharothrix aerocolonigenes</name>
    <dbReference type="NCBI Taxonomy" id="68170"/>
    <lineage>
        <taxon>Bacteria</taxon>
        <taxon>Bacillati</taxon>
        <taxon>Actinomycetota</taxon>
        <taxon>Actinomycetes</taxon>
        <taxon>Pseudonocardiales</taxon>
        <taxon>Pseudonocardiaceae</taxon>
        <taxon>Lentzea</taxon>
    </lineage>
</organism>
<comment type="caution">
    <text evidence="1">The sequence shown here is derived from an EMBL/GenBank/DDBJ whole genome shotgun (WGS) entry which is preliminary data.</text>
</comment>
<sequence>MGVFVTGVRPRWSDMDAFGHVNHANTVTLLEEARIELLFTEAARHGVKEMAEGMVVAKLFVDYLAPIVFTGEDIVVEMSVRELKSASFTLDYVVRGSREADSPVVTRAETLMVPYNVTTARPRRLTDAERDFLAGWRAGGNGA</sequence>
<dbReference type="AlphaFoldDB" id="A0A0F0GR90"/>
<dbReference type="OrthoDB" id="9799036at2"/>
<evidence type="ECO:0000313" key="1">
    <source>
        <dbReference type="EMBL" id="KJK45855.1"/>
    </source>
</evidence>
<name>A0A0F0GR90_LENAE</name>
<dbReference type="InterPro" id="IPR050563">
    <property type="entry name" value="4-hydroxybenzoyl-CoA_TE"/>
</dbReference>